<feature type="region of interest" description="Disordered" evidence="1">
    <location>
        <begin position="475"/>
        <end position="503"/>
    </location>
</feature>
<organism evidence="3 4">
    <name type="scientific">Paenibacillus riograndensis</name>
    <dbReference type="NCBI Taxonomy" id="483937"/>
    <lineage>
        <taxon>Bacteria</taxon>
        <taxon>Bacillati</taxon>
        <taxon>Bacillota</taxon>
        <taxon>Bacilli</taxon>
        <taxon>Bacillales</taxon>
        <taxon>Paenibacillaceae</taxon>
        <taxon>Paenibacillus</taxon>
        <taxon>Paenibacillus sonchi group</taxon>
    </lineage>
</organism>
<accession>A0A132TDQ9</accession>
<keyword evidence="2" id="KW-0732">Signal</keyword>
<dbReference type="PATRIC" id="fig|483937.3.peg.146"/>
<dbReference type="OrthoDB" id="9812829at2"/>
<proteinExistence type="predicted"/>
<dbReference type="RefSeq" id="WP_060863553.1">
    <property type="nucleotide sequence ID" value="NZ_LIRB01000149.1"/>
</dbReference>
<keyword evidence="4" id="KW-1185">Reference proteome</keyword>
<evidence type="ECO:0000313" key="4">
    <source>
        <dbReference type="Proteomes" id="UP000070475"/>
    </source>
</evidence>
<dbReference type="EMBL" id="LIRB01000149">
    <property type="protein sequence ID" value="KWX69421.1"/>
    <property type="molecule type" value="Genomic_DNA"/>
</dbReference>
<evidence type="ECO:0000256" key="1">
    <source>
        <dbReference type="SAM" id="MobiDB-lite"/>
    </source>
</evidence>
<gene>
    <name evidence="3" type="ORF">AMQ84_31015</name>
</gene>
<dbReference type="AlphaFoldDB" id="A0A132TDQ9"/>
<comment type="caution">
    <text evidence="3">The sequence shown here is derived from an EMBL/GenBank/DDBJ whole genome shotgun (WGS) entry which is preliminary data.</text>
</comment>
<evidence type="ECO:0000313" key="3">
    <source>
        <dbReference type="EMBL" id="KWX69421.1"/>
    </source>
</evidence>
<dbReference type="Pfam" id="PF14262">
    <property type="entry name" value="Cthe_2159"/>
    <property type="match status" value="1"/>
</dbReference>
<name>A0A132TDQ9_9BACL</name>
<evidence type="ECO:0000256" key="2">
    <source>
        <dbReference type="SAM" id="SignalP"/>
    </source>
</evidence>
<feature type="compositionally biased region" description="Low complexity" evidence="1">
    <location>
        <begin position="714"/>
        <end position="724"/>
    </location>
</feature>
<dbReference type="InterPro" id="IPR025584">
    <property type="entry name" value="Cthe_2159"/>
</dbReference>
<dbReference type="Proteomes" id="UP000070475">
    <property type="component" value="Unassembled WGS sequence"/>
</dbReference>
<feature type="chain" id="PRO_5038521145" evidence="2">
    <location>
        <begin position="30"/>
        <end position="724"/>
    </location>
</feature>
<protein>
    <submittedName>
        <fullName evidence="3">Dockerin type 1</fullName>
    </submittedName>
</protein>
<sequence length="724" mass="70650">MKNFLTGSKIGMVLLSAALMTACSTNTGANINAADSPAAGTSVTASATGGTAAEVELANVKTTDLVEYDADDTTTAWTADAATDITLAETTAEIKGAGATAKDGSVTVTEAGTYILTGSLSDGQIIVDEQAKGTVRLVLNGVSLKNSDSAPIYIKEAGKVVITLQEGTENSVADGANYVFADASTDEPSAAIFSKADLTVNGTGKLTVTGSYKDGISSKDDLKIVGGTIAITAADDGIVGKDLVAVQDGNLTIKAEGDGIKSTNDEDTAKGFVAIAGGTFDITAGNDGIQAETAEVIDGGTFSLVTSGGYENAEVKTGDQGPGGKGMGGGRGGFGNQGAVDGTSAATTEAAAAVNTAAEAADTAAVTTAAVSTAEAAATTAETESTSAKGLKAGGDLTVNGGSFTINAADDALHSNSNVSVTDGEFKITTGDDGIHADSLTSLSGGTIDITKSYEGIEGGNITISGGEIRVAASDDGVNVSGGNDGNAAQGTAQQDQFTSSGSGQLIISGGSVTIDSTGDGLDSNGSVSMTGGTVIVNGPTNDGNGPLDYDGTFDMTGGLLVAAGSSGMAQAPGEDSSQYSVSMSFTEAQQAGTLVHLEDGDGNNILTFAPSKNFSSVVVSSPDLKKGGSYTLSTGGTSTGMAVDGLYADGAYTGGTQVVAFDISGSVTWLNESGVTTANTGRGPGGGFGGGGGGTRPERGAGGTPPEGGAGGTPPDTAGETAN</sequence>
<feature type="signal peptide" evidence="2">
    <location>
        <begin position="1"/>
        <end position="29"/>
    </location>
</feature>
<feature type="compositionally biased region" description="Gly residues" evidence="1">
    <location>
        <begin position="683"/>
        <end position="713"/>
    </location>
</feature>
<feature type="compositionally biased region" description="Polar residues" evidence="1">
    <location>
        <begin position="489"/>
        <end position="499"/>
    </location>
</feature>
<dbReference type="PROSITE" id="PS51257">
    <property type="entry name" value="PROKAR_LIPOPROTEIN"/>
    <property type="match status" value="1"/>
</dbReference>
<reference evidence="3 4" key="1">
    <citation type="submission" date="2015-08" db="EMBL/GenBank/DDBJ databases">
        <title>Genomes of Paenibacillus riograndensis.</title>
        <authorList>
            <person name="Sant'Anna F.H."/>
            <person name="Souza R."/>
            <person name="Ambrosini A."/>
            <person name="Bach E."/>
            <person name="Fernandes G."/>
            <person name="Balsanelli E."/>
            <person name="Baura V.A."/>
            <person name="Pedrosa F.O."/>
            <person name="Souza E.M."/>
            <person name="Passaglia L."/>
        </authorList>
    </citation>
    <scope>NUCLEOTIDE SEQUENCE [LARGE SCALE GENOMIC DNA]</scope>
    <source>
        <strain evidence="3 4">CAS34</strain>
    </source>
</reference>
<feature type="region of interest" description="Disordered" evidence="1">
    <location>
        <begin position="676"/>
        <end position="724"/>
    </location>
</feature>